<evidence type="ECO:0000313" key="2">
    <source>
        <dbReference type="Proteomes" id="UP000193247"/>
    </source>
</evidence>
<proteinExistence type="predicted"/>
<gene>
    <name evidence="1" type="ORF">B8W66_07070</name>
</gene>
<name>A0A1X2LXE8_9MYCO</name>
<accession>A0A1X2LXE8</accession>
<dbReference type="AlphaFoldDB" id="A0A1X2LXE8"/>
<evidence type="ECO:0000313" key="1">
    <source>
        <dbReference type="EMBL" id="OSC41862.1"/>
    </source>
</evidence>
<dbReference type="EMBL" id="NCXP01000005">
    <property type="protein sequence ID" value="OSC41862.1"/>
    <property type="molecule type" value="Genomic_DNA"/>
</dbReference>
<reference evidence="1 2" key="1">
    <citation type="submission" date="2017-04" db="EMBL/GenBank/DDBJ databases">
        <title>The new phylogeny of genus Mycobacterium.</title>
        <authorList>
            <person name="Tortoli E."/>
            <person name="Trovato A."/>
            <person name="Cirillo D.M."/>
        </authorList>
    </citation>
    <scope>NUCLEOTIDE SEQUENCE [LARGE SCALE GENOMIC DNA]</scope>
    <source>
        <strain evidence="1 2">TBL 1200985</strain>
    </source>
</reference>
<dbReference type="STRING" id="1430326.B8W66_07070"/>
<comment type="caution">
    <text evidence="1">The sequence shown here is derived from an EMBL/GenBank/DDBJ whole genome shotgun (WGS) entry which is preliminary data.</text>
</comment>
<dbReference type="Proteomes" id="UP000193247">
    <property type="component" value="Unassembled WGS sequence"/>
</dbReference>
<sequence length="75" mass="8070">MAGIARCLQVSALLDREELGVNAAEPSHFCAARRACTVLLPCNALLQQIELLFESVGDAGRHLGLRGCREFVGTM</sequence>
<organism evidence="1 2">
    <name type="scientific">Mycobacterium decipiens</name>
    <dbReference type="NCBI Taxonomy" id="1430326"/>
    <lineage>
        <taxon>Bacteria</taxon>
        <taxon>Bacillati</taxon>
        <taxon>Actinomycetota</taxon>
        <taxon>Actinomycetes</taxon>
        <taxon>Mycobacteriales</taxon>
        <taxon>Mycobacteriaceae</taxon>
        <taxon>Mycobacterium</taxon>
    </lineage>
</organism>
<protein>
    <submittedName>
        <fullName evidence="1">Uncharacterized protein</fullName>
    </submittedName>
</protein>
<keyword evidence="2" id="KW-1185">Reference proteome</keyword>